<feature type="compositionally biased region" description="Basic and acidic residues" evidence="1">
    <location>
        <begin position="128"/>
        <end position="137"/>
    </location>
</feature>
<reference evidence="2" key="1">
    <citation type="submission" date="2020-06" db="EMBL/GenBank/DDBJ databases">
        <authorList>
            <person name="Li T."/>
            <person name="Hu X."/>
            <person name="Zhang T."/>
            <person name="Song X."/>
            <person name="Zhang H."/>
            <person name="Dai N."/>
            <person name="Sheng W."/>
            <person name="Hou X."/>
            <person name="Wei L."/>
        </authorList>
    </citation>
    <scope>NUCLEOTIDE SEQUENCE</scope>
    <source>
        <strain evidence="2">K16</strain>
        <tissue evidence="2">Leaf</tissue>
    </source>
</reference>
<name>A0AAE1W872_9LAMI</name>
<evidence type="ECO:0000313" key="3">
    <source>
        <dbReference type="Proteomes" id="UP001289374"/>
    </source>
</evidence>
<dbReference type="EMBL" id="JACGWL010000014">
    <property type="protein sequence ID" value="KAK4388568.1"/>
    <property type="molecule type" value="Genomic_DNA"/>
</dbReference>
<organism evidence="2 3">
    <name type="scientific">Sesamum angolense</name>
    <dbReference type="NCBI Taxonomy" id="2727404"/>
    <lineage>
        <taxon>Eukaryota</taxon>
        <taxon>Viridiplantae</taxon>
        <taxon>Streptophyta</taxon>
        <taxon>Embryophyta</taxon>
        <taxon>Tracheophyta</taxon>
        <taxon>Spermatophyta</taxon>
        <taxon>Magnoliopsida</taxon>
        <taxon>eudicotyledons</taxon>
        <taxon>Gunneridae</taxon>
        <taxon>Pentapetalae</taxon>
        <taxon>asterids</taxon>
        <taxon>lamiids</taxon>
        <taxon>Lamiales</taxon>
        <taxon>Pedaliaceae</taxon>
        <taxon>Sesamum</taxon>
    </lineage>
</organism>
<dbReference type="AlphaFoldDB" id="A0AAE1W872"/>
<reference evidence="2" key="2">
    <citation type="journal article" date="2024" name="Plant">
        <title>Genomic evolution and insights into agronomic trait innovations of Sesamum species.</title>
        <authorList>
            <person name="Miao H."/>
            <person name="Wang L."/>
            <person name="Qu L."/>
            <person name="Liu H."/>
            <person name="Sun Y."/>
            <person name="Le M."/>
            <person name="Wang Q."/>
            <person name="Wei S."/>
            <person name="Zheng Y."/>
            <person name="Lin W."/>
            <person name="Duan Y."/>
            <person name="Cao H."/>
            <person name="Xiong S."/>
            <person name="Wang X."/>
            <person name="Wei L."/>
            <person name="Li C."/>
            <person name="Ma Q."/>
            <person name="Ju M."/>
            <person name="Zhao R."/>
            <person name="Li G."/>
            <person name="Mu C."/>
            <person name="Tian Q."/>
            <person name="Mei H."/>
            <person name="Zhang T."/>
            <person name="Gao T."/>
            <person name="Zhang H."/>
        </authorList>
    </citation>
    <scope>NUCLEOTIDE SEQUENCE</scope>
    <source>
        <strain evidence="2">K16</strain>
    </source>
</reference>
<evidence type="ECO:0000256" key="1">
    <source>
        <dbReference type="SAM" id="MobiDB-lite"/>
    </source>
</evidence>
<protein>
    <submittedName>
        <fullName evidence="2">Uncharacterized protein</fullName>
    </submittedName>
</protein>
<keyword evidence="3" id="KW-1185">Reference proteome</keyword>
<proteinExistence type="predicted"/>
<feature type="region of interest" description="Disordered" evidence="1">
    <location>
        <begin position="120"/>
        <end position="140"/>
    </location>
</feature>
<accession>A0AAE1W872</accession>
<dbReference type="Proteomes" id="UP001289374">
    <property type="component" value="Unassembled WGS sequence"/>
</dbReference>
<evidence type="ECO:0000313" key="2">
    <source>
        <dbReference type="EMBL" id="KAK4388568.1"/>
    </source>
</evidence>
<gene>
    <name evidence="2" type="ORF">Sango_2463400</name>
</gene>
<sequence>MTLKHQKGRLSLDDLMISISIGEEHRNQSHKMSVEHQPMANLIVRKTKGFVETSYALRFFVIKSEIPSIEVNTIVEFRDAVFLEDVFPMKTGINSSVLLDDSLTSLSISEYVENMSNMGVNPSSTSLAHEESDEPKQSKRARAVKKFGSDFVTYNIEDDPITFKDVMASSKAKQWKEAVKK</sequence>
<comment type="caution">
    <text evidence="2">The sequence shown here is derived from an EMBL/GenBank/DDBJ whole genome shotgun (WGS) entry which is preliminary data.</text>
</comment>